<accession>A0A392W9S3</accession>
<sequence length="35" mass="3328">MAENDVTIAIGAPAATAVALDLPSTAKGATKSGLT</sequence>
<protein>
    <submittedName>
        <fullName evidence="1">Uncharacterized protein</fullName>
    </submittedName>
</protein>
<feature type="non-terminal residue" evidence="1">
    <location>
        <position position="35"/>
    </location>
</feature>
<organism evidence="1 2">
    <name type="scientific">Trifolium medium</name>
    <dbReference type="NCBI Taxonomy" id="97028"/>
    <lineage>
        <taxon>Eukaryota</taxon>
        <taxon>Viridiplantae</taxon>
        <taxon>Streptophyta</taxon>
        <taxon>Embryophyta</taxon>
        <taxon>Tracheophyta</taxon>
        <taxon>Spermatophyta</taxon>
        <taxon>Magnoliopsida</taxon>
        <taxon>eudicotyledons</taxon>
        <taxon>Gunneridae</taxon>
        <taxon>Pentapetalae</taxon>
        <taxon>rosids</taxon>
        <taxon>fabids</taxon>
        <taxon>Fabales</taxon>
        <taxon>Fabaceae</taxon>
        <taxon>Papilionoideae</taxon>
        <taxon>50 kb inversion clade</taxon>
        <taxon>NPAAA clade</taxon>
        <taxon>Hologalegina</taxon>
        <taxon>IRL clade</taxon>
        <taxon>Trifolieae</taxon>
        <taxon>Trifolium</taxon>
    </lineage>
</organism>
<dbReference type="AlphaFoldDB" id="A0A392W9S3"/>
<evidence type="ECO:0000313" key="1">
    <source>
        <dbReference type="EMBL" id="MCI97384.1"/>
    </source>
</evidence>
<reference evidence="1 2" key="1">
    <citation type="journal article" date="2018" name="Front. Plant Sci.">
        <title>Red Clover (Trifolium pratense) and Zigzag Clover (T. medium) - A Picture of Genomic Similarities and Differences.</title>
        <authorList>
            <person name="Dluhosova J."/>
            <person name="Istvanek J."/>
            <person name="Nedelnik J."/>
            <person name="Repkova J."/>
        </authorList>
    </citation>
    <scope>NUCLEOTIDE SEQUENCE [LARGE SCALE GENOMIC DNA]</scope>
    <source>
        <strain evidence="2">cv. 10/8</strain>
        <tissue evidence="1">Leaf</tissue>
    </source>
</reference>
<comment type="caution">
    <text evidence="1">The sequence shown here is derived from an EMBL/GenBank/DDBJ whole genome shotgun (WGS) entry which is preliminary data.</text>
</comment>
<dbReference type="EMBL" id="LXQA011441781">
    <property type="protein sequence ID" value="MCI97384.1"/>
    <property type="molecule type" value="Genomic_DNA"/>
</dbReference>
<keyword evidence="2" id="KW-1185">Reference proteome</keyword>
<name>A0A392W9S3_9FABA</name>
<dbReference type="Proteomes" id="UP000265520">
    <property type="component" value="Unassembled WGS sequence"/>
</dbReference>
<proteinExistence type="predicted"/>
<evidence type="ECO:0000313" key="2">
    <source>
        <dbReference type="Proteomes" id="UP000265520"/>
    </source>
</evidence>